<feature type="transmembrane region" description="Helical" evidence="4">
    <location>
        <begin position="233"/>
        <end position="252"/>
    </location>
</feature>
<dbReference type="EMBL" id="JBEYBN010000018">
    <property type="protein sequence ID" value="MEU2267874.1"/>
    <property type="molecule type" value="Genomic_DNA"/>
</dbReference>
<feature type="domain" description="CBM2" evidence="5">
    <location>
        <begin position="391"/>
        <end position="499"/>
    </location>
</feature>
<accession>A0ABV2XV53</accession>
<proteinExistence type="predicted"/>
<feature type="compositionally biased region" description="Basic and acidic residues" evidence="3">
    <location>
        <begin position="352"/>
        <end position="363"/>
    </location>
</feature>
<evidence type="ECO:0000259" key="5">
    <source>
        <dbReference type="PROSITE" id="PS51173"/>
    </source>
</evidence>
<organism evidence="6 7">
    <name type="scientific">Streptomyces olindensis</name>
    <dbReference type="NCBI Taxonomy" id="358823"/>
    <lineage>
        <taxon>Bacteria</taxon>
        <taxon>Bacillati</taxon>
        <taxon>Actinomycetota</taxon>
        <taxon>Actinomycetes</taxon>
        <taxon>Kitasatosporales</taxon>
        <taxon>Streptomycetaceae</taxon>
        <taxon>Streptomyces</taxon>
    </lineage>
</organism>
<evidence type="ECO:0000313" key="6">
    <source>
        <dbReference type="EMBL" id="MEU2267874.1"/>
    </source>
</evidence>
<dbReference type="Proteomes" id="UP001550603">
    <property type="component" value="Unassembled WGS sequence"/>
</dbReference>
<comment type="caution">
    <text evidence="6">The sequence shown here is derived from an EMBL/GenBank/DDBJ whole genome shotgun (WGS) entry which is preliminary data.</text>
</comment>
<name>A0ABV2XV53_9ACTN</name>
<evidence type="ECO:0000256" key="1">
    <source>
        <dbReference type="ARBA" id="ARBA00022729"/>
    </source>
</evidence>
<dbReference type="InterPro" id="IPR001919">
    <property type="entry name" value="CBD2"/>
</dbReference>
<sequence length="500" mass="52998">MPDLPTPQDATEAALFSECWDAVLAYADLCTSGSTAAAQLGREAFAHGIREARAAETGPARAAGRRPTRLPRIPLLLTAVRTTAAAWEEEGQGHKLDPDLRLWLNSDKAARYTGPPLQRPLALRGLRDLQQADAELLWLAEVEALPLSLIARRLALDPATAAEELQQVRTLFRDRCHRNHLDTPMDARCRSYARLLDAVTRSSAADTPGDLSRHLATCVQCAEAAACLRLHGGGLPGALAGGVIGWGGLAYLERRRRAAEVRLGAGRPGRPGQADQAAAEEEDEAQKARVARNGLLVAAVLVSVLALGVSMMPFGGSGGDLGARDDAGRQPVADPGPSLPSAPSLPPATSKPADEVTGKKEQPDQPGKPEGSNRQTEPQGTSSPTDRSGSDESADPVCRVEYDLVNQWPDGFQATVTVTSAKALDSWRVSWSFRDGQHVGQMWDASVSQDGSRVTATAADYNKSVPAGGDLAFGFLASWRGKNSPPYDFALNGDDCAKTG</sequence>
<dbReference type="RefSeq" id="WP_359789152.1">
    <property type="nucleotide sequence ID" value="NZ_JBEYBN010000018.1"/>
</dbReference>
<evidence type="ECO:0000313" key="7">
    <source>
        <dbReference type="Proteomes" id="UP001550603"/>
    </source>
</evidence>
<feature type="transmembrane region" description="Helical" evidence="4">
    <location>
        <begin position="295"/>
        <end position="314"/>
    </location>
</feature>
<feature type="region of interest" description="Disordered" evidence="3">
    <location>
        <begin position="263"/>
        <end position="285"/>
    </location>
</feature>
<evidence type="ECO:0000256" key="4">
    <source>
        <dbReference type="SAM" id="Phobius"/>
    </source>
</evidence>
<dbReference type="Pfam" id="PF00553">
    <property type="entry name" value="CBM_2"/>
    <property type="match status" value="1"/>
</dbReference>
<keyword evidence="1" id="KW-0732">Signal</keyword>
<dbReference type="InterPro" id="IPR008965">
    <property type="entry name" value="CBM2/CBM3_carb-bd_dom_sf"/>
</dbReference>
<evidence type="ECO:0000256" key="2">
    <source>
        <dbReference type="ARBA" id="ARBA00023326"/>
    </source>
</evidence>
<keyword evidence="2" id="KW-0119">Carbohydrate metabolism</keyword>
<keyword evidence="4" id="KW-1133">Transmembrane helix</keyword>
<dbReference type="Gene3D" id="2.60.40.290">
    <property type="match status" value="1"/>
</dbReference>
<keyword evidence="7" id="KW-1185">Reference proteome</keyword>
<keyword evidence="4" id="KW-0472">Membrane</keyword>
<dbReference type="SMART" id="SM00637">
    <property type="entry name" value="CBD_II"/>
    <property type="match status" value="1"/>
</dbReference>
<reference evidence="6 7" key="1">
    <citation type="submission" date="2024-06" db="EMBL/GenBank/DDBJ databases">
        <title>The Natural Products Discovery Center: Release of the First 8490 Sequenced Strains for Exploring Actinobacteria Biosynthetic Diversity.</title>
        <authorList>
            <person name="Kalkreuter E."/>
            <person name="Kautsar S.A."/>
            <person name="Yang D."/>
            <person name="Bader C.D."/>
            <person name="Teijaro C.N."/>
            <person name="Fluegel L."/>
            <person name="Davis C.M."/>
            <person name="Simpson J.R."/>
            <person name="Lauterbach L."/>
            <person name="Steele A.D."/>
            <person name="Gui C."/>
            <person name="Meng S."/>
            <person name="Li G."/>
            <person name="Viehrig K."/>
            <person name="Ye F."/>
            <person name="Su P."/>
            <person name="Kiefer A.F."/>
            <person name="Nichols A."/>
            <person name="Cepeda A.J."/>
            <person name="Yan W."/>
            <person name="Fan B."/>
            <person name="Jiang Y."/>
            <person name="Adhikari A."/>
            <person name="Zheng C.-J."/>
            <person name="Schuster L."/>
            <person name="Cowan T.M."/>
            <person name="Smanski M.J."/>
            <person name="Chevrette M.G."/>
            <person name="De Carvalho L.P.S."/>
            <person name="Shen B."/>
        </authorList>
    </citation>
    <scope>NUCLEOTIDE SEQUENCE [LARGE SCALE GENOMIC DNA]</scope>
    <source>
        <strain evidence="6 7">NPDC019583</strain>
    </source>
</reference>
<gene>
    <name evidence="6" type="ORF">ABZ568_15940</name>
</gene>
<dbReference type="SUPFAM" id="SSF49384">
    <property type="entry name" value="Carbohydrate-binding domain"/>
    <property type="match status" value="1"/>
</dbReference>
<keyword evidence="4" id="KW-0812">Transmembrane</keyword>
<feature type="region of interest" description="Disordered" evidence="3">
    <location>
        <begin position="320"/>
        <end position="394"/>
    </location>
</feature>
<evidence type="ECO:0000256" key="3">
    <source>
        <dbReference type="SAM" id="MobiDB-lite"/>
    </source>
</evidence>
<keyword evidence="2" id="KW-0624">Polysaccharide degradation</keyword>
<feature type="compositionally biased region" description="Pro residues" evidence="3">
    <location>
        <begin position="337"/>
        <end position="346"/>
    </location>
</feature>
<dbReference type="InterPro" id="IPR012291">
    <property type="entry name" value="CBM2_carb-bd_dom_sf"/>
</dbReference>
<protein>
    <submittedName>
        <fullName evidence="6">Cellulose-binding domain-containing protein</fullName>
    </submittedName>
</protein>
<feature type="compositionally biased region" description="Polar residues" evidence="3">
    <location>
        <begin position="372"/>
        <end position="387"/>
    </location>
</feature>
<dbReference type="PROSITE" id="PS51173">
    <property type="entry name" value="CBM2"/>
    <property type="match status" value="1"/>
</dbReference>